<evidence type="ECO:0000313" key="2">
    <source>
        <dbReference type="Proteomes" id="UP000296049"/>
    </source>
</evidence>
<dbReference type="EMBL" id="KB742404">
    <property type="protein sequence ID" value="EOB08972.1"/>
    <property type="molecule type" value="Genomic_DNA"/>
</dbReference>
<protein>
    <submittedName>
        <fullName evidence="1">Uncharacterized protein</fullName>
    </submittedName>
</protein>
<dbReference type="Proteomes" id="UP000296049">
    <property type="component" value="Unassembled WGS sequence"/>
</dbReference>
<organism evidence="1 2">
    <name type="scientific">Anas platyrhynchos</name>
    <name type="common">Mallard</name>
    <name type="synonym">Anas boschas</name>
    <dbReference type="NCBI Taxonomy" id="8839"/>
    <lineage>
        <taxon>Eukaryota</taxon>
        <taxon>Metazoa</taxon>
        <taxon>Chordata</taxon>
        <taxon>Craniata</taxon>
        <taxon>Vertebrata</taxon>
        <taxon>Euteleostomi</taxon>
        <taxon>Archelosauria</taxon>
        <taxon>Archosauria</taxon>
        <taxon>Dinosauria</taxon>
        <taxon>Saurischia</taxon>
        <taxon>Theropoda</taxon>
        <taxon>Coelurosauria</taxon>
        <taxon>Aves</taxon>
        <taxon>Neognathae</taxon>
        <taxon>Galloanserae</taxon>
        <taxon>Anseriformes</taxon>
        <taxon>Anatidae</taxon>
        <taxon>Anatinae</taxon>
        <taxon>Anas</taxon>
    </lineage>
</organism>
<proteinExistence type="predicted"/>
<name>R0KFT9_ANAPL</name>
<sequence>MTPWYLQYLSNFYVCFSGLLVICELHINYREHDCYAAGTKTKLMTGNDNVMSPSTSACMIAKCFEHLIFVALTAFEKEKENNSTGNFLILHEEDLVDLNQSLKLVWVQTSEQHHAASPYGCNLRGTTECGHVSPALLCLDFYVLTAGMKSNKFLLQLLGLREKRKRKSRKLLGSVKRRE</sequence>
<reference evidence="1" key="1">
    <citation type="submission" date="2010-04" db="EMBL/GenBank/DDBJ databases">
        <title>The genome sequence and transcriptome of duck provide insight into the interaction host.</title>
        <authorList>
            <person name="Li N."/>
        </authorList>
    </citation>
    <scope>NUCLEOTIDE SEQUENCE</scope>
</reference>
<accession>R0KFT9</accession>
<keyword evidence="2" id="KW-1185">Reference proteome</keyword>
<gene>
    <name evidence="1" type="ORF">Anapl_03956</name>
</gene>
<dbReference type="AlphaFoldDB" id="R0KFT9"/>
<evidence type="ECO:0000313" key="1">
    <source>
        <dbReference type="EMBL" id="EOB08972.1"/>
    </source>
</evidence>